<protein>
    <recommendedName>
        <fullName evidence="1">Helicase/UvrB N-terminal domain-containing protein</fullName>
    </recommendedName>
</protein>
<dbReference type="AlphaFoldDB" id="A0A6C0AF54"/>
<evidence type="ECO:0000313" key="2">
    <source>
        <dbReference type="EMBL" id="QHS78326.1"/>
    </source>
</evidence>
<sequence length="486" mass="56018">MSVILKLNILKQEEIDIISKELTIYPYDKYEEEKKHQKKYTPYQTKAPVGISMFLPNPEDRTIRIPYTFACNLRPEFIQLNKKKDYLKIINDENFQVELLDKQIPFFNKARKQLSLHNTTSLCLPPGFGKTILGQALAFIKGLMSLTLVTRKKIGYAHVTTIQKCLPDLADKIWFVGKKGFRPPGKNYFNEIQTLPGEKKYEEDSYIPYFIICTSGSTHKIPKKVLEKVGTLIVDEAHLFCAPEKVECLLCTQPKFIILETATLQRGDKLERMVQLIAGEHRVYKRSDTQYIVYRLETNVCVQEEKGPRGVSYGKLCASLGEDEYRNGIFVNIIKSNPHRKFMILSLSVNHVKNLQKIFSKNEIESDILCGNKDNYSDSHVLIGTMSKMGVGFDEENACEDFKGVKSNVLFLAHSMAQWQLFEQYVGRVKRTSEIPIVIWMHDRNKMGRNHFKNLEDWIKLTNGEIIEIQYKPDGIILPELSKTEG</sequence>
<dbReference type="InterPro" id="IPR006935">
    <property type="entry name" value="Helicase/UvrB_N"/>
</dbReference>
<organism evidence="2">
    <name type="scientific">viral metagenome</name>
    <dbReference type="NCBI Taxonomy" id="1070528"/>
    <lineage>
        <taxon>unclassified sequences</taxon>
        <taxon>metagenomes</taxon>
        <taxon>organismal metagenomes</taxon>
    </lineage>
</organism>
<evidence type="ECO:0000259" key="1">
    <source>
        <dbReference type="Pfam" id="PF04851"/>
    </source>
</evidence>
<dbReference type="EMBL" id="MN740596">
    <property type="protein sequence ID" value="QHS78326.1"/>
    <property type="molecule type" value="Genomic_DNA"/>
</dbReference>
<dbReference type="Pfam" id="PF04851">
    <property type="entry name" value="ResIII"/>
    <property type="match status" value="1"/>
</dbReference>
<name>A0A6C0AF54_9ZZZZ</name>
<dbReference type="GO" id="GO:0005524">
    <property type="term" value="F:ATP binding"/>
    <property type="evidence" value="ECO:0007669"/>
    <property type="project" value="InterPro"/>
</dbReference>
<reference evidence="2" key="1">
    <citation type="journal article" date="2020" name="Nature">
        <title>Giant virus diversity and host interactions through global metagenomics.</title>
        <authorList>
            <person name="Schulz F."/>
            <person name="Roux S."/>
            <person name="Paez-Espino D."/>
            <person name="Jungbluth S."/>
            <person name="Walsh D.A."/>
            <person name="Denef V.J."/>
            <person name="McMahon K.D."/>
            <person name="Konstantinidis K.T."/>
            <person name="Eloe-Fadrosh E.A."/>
            <person name="Kyrpides N.C."/>
            <person name="Woyke T."/>
        </authorList>
    </citation>
    <scope>NUCLEOTIDE SEQUENCE</scope>
    <source>
        <strain evidence="2">GVMAG-S-1021933-23</strain>
    </source>
</reference>
<feature type="domain" description="Helicase/UvrB N-terminal" evidence="1">
    <location>
        <begin position="97"/>
        <end position="266"/>
    </location>
</feature>
<proteinExistence type="predicted"/>
<dbReference type="Gene3D" id="3.40.50.300">
    <property type="entry name" value="P-loop containing nucleotide triphosphate hydrolases"/>
    <property type="match status" value="2"/>
</dbReference>
<dbReference type="InterPro" id="IPR027417">
    <property type="entry name" value="P-loop_NTPase"/>
</dbReference>
<accession>A0A6C0AF54</accession>
<dbReference type="GO" id="GO:0003677">
    <property type="term" value="F:DNA binding"/>
    <property type="evidence" value="ECO:0007669"/>
    <property type="project" value="InterPro"/>
</dbReference>
<dbReference type="SUPFAM" id="SSF52540">
    <property type="entry name" value="P-loop containing nucleoside triphosphate hydrolases"/>
    <property type="match status" value="2"/>
</dbReference>
<dbReference type="GO" id="GO:0016787">
    <property type="term" value="F:hydrolase activity"/>
    <property type="evidence" value="ECO:0007669"/>
    <property type="project" value="InterPro"/>
</dbReference>